<feature type="active site" evidence="11">
    <location>
        <position position="284"/>
    </location>
</feature>
<dbReference type="InterPro" id="IPR023639">
    <property type="entry name" value="DNA_primase_ssu_PriS"/>
</dbReference>
<evidence type="ECO:0000256" key="5">
    <source>
        <dbReference type="ARBA" id="ARBA00022695"/>
    </source>
</evidence>
<proteinExistence type="inferred from homology"/>
<dbReference type="InterPro" id="IPR014052">
    <property type="entry name" value="DNA_primase_ssu_euk/arc"/>
</dbReference>
<keyword evidence="7 11" id="KW-0479">Metal-binding</keyword>
<dbReference type="InterPro" id="IPR002755">
    <property type="entry name" value="DNA_primase_S"/>
</dbReference>
<sequence>MLLSRLVSVVMVTDMCREETLKSILSEYYRYNYSKIYKPNSIDGREFGFNFFGGSFKRHIGFKVFEEYVNYIQRMVPKDVYYSIATYLEPTRPMNEKGWVNAELPFDLDAEQLLKTSDELIKSGWISQSVYEQIKQRFLYLLEDFIEADFGLDEKDYMLVFSGGRGYHIRVLVEPYINLDQKLRRQIVEYVSIGYKPSEPIKANVFQPFPHDYGWSRKLFEYIRVMGQSQLEELGLSSDLTAKRVISAFRKAKNPSSVRLNRSEFTSMQKLLDFVLGSYTVAVDERVTVDINRLLRAPGTVHGGSGLVCKAITKNDLEGFDPFRHASMENVSRKRVHVKRVPFEVVINDESVSPELNGKEVELNSALAYYVVVRGGGDFVDEAV</sequence>
<comment type="similarity">
    <text evidence="1 11 12">Belongs to the eukaryotic-type primase small subunit family.</text>
</comment>
<evidence type="ECO:0000256" key="8">
    <source>
        <dbReference type="ARBA" id="ARBA00022842"/>
    </source>
</evidence>
<comment type="cofactor">
    <cofactor evidence="11">
        <name>Mg(2+)</name>
        <dbReference type="ChEBI" id="CHEBI:18420"/>
    </cofactor>
    <cofactor evidence="11">
        <name>Mn(2+)</name>
        <dbReference type="ChEBI" id="CHEBI:29035"/>
    </cofactor>
</comment>
<evidence type="ECO:0000256" key="6">
    <source>
        <dbReference type="ARBA" id="ARBA00022705"/>
    </source>
</evidence>
<protein>
    <recommendedName>
        <fullName evidence="11">DNA primase small subunit PriS</fullName>
        <ecNumber evidence="11">2.7.7.-</ecNumber>
    </recommendedName>
</protein>
<evidence type="ECO:0000313" key="15">
    <source>
        <dbReference type="Proteomes" id="UP000240322"/>
    </source>
</evidence>
<dbReference type="Gene3D" id="3.90.920.10">
    <property type="entry name" value="DNA primase, PRIM domain"/>
    <property type="match status" value="1"/>
</dbReference>
<dbReference type="Proteomes" id="UP000240322">
    <property type="component" value="Unassembled WGS sequence"/>
</dbReference>
<feature type="active site" evidence="11">
    <location>
        <position position="107"/>
    </location>
</feature>
<dbReference type="GO" id="GO:0006269">
    <property type="term" value="P:DNA replication, synthesis of primer"/>
    <property type="evidence" value="ECO:0007669"/>
    <property type="project" value="UniProtKB-UniRule"/>
</dbReference>
<dbReference type="Pfam" id="PF01896">
    <property type="entry name" value="DNA_primase_S"/>
    <property type="match status" value="1"/>
</dbReference>
<keyword evidence="5 11" id="KW-0548">Nucleotidyltransferase</keyword>
<reference evidence="14 15" key="1">
    <citation type="submission" date="2017-04" db="EMBL/GenBank/DDBJ databases">
        <title>Novel microbial lineages endemic to geothermal iron-oxide mats fill important gaps in the evolutionary history of Archaea.</title>
        <authorList>
            <person name="Jay Z.J."/>
            <person name="Beam J.P."/>
            <person name="Dlakic M."/>
            <person name="Rusch D.B."/>
            <person name="Kozubal M.A."/>
            <person name="Inskeep W.P."/>
        </authorList>
    </citation>
    <scope>NUCLEOTIDE SEQUENCE [LARGE SCALE GENOMIC DNA]</scope>
    <source>
        <strain evidence="14">OSP_D</strain>
    </source>
</reference>
<dbReference type="PANTHER" id="PTHR10536">
    <property type="entry name" value="DNA PRIMASE SMALL SUBUNIT"/>
    <property type="match status" value="1"/>
</dbReference>
<dbReference type="NCBIfam" id="TIGR00335">
    <property type="entry name" value="primase_sml"/>
    <property type="match status" value="1"/>
</dbReference>
<comment type="function">
    <text evidence="11">Catalytic subunit of DNA primase, an RNA polymerase that catalyzes the synthesis of short RNA molecules used as primers for DNA polymerase during DNA replication. The small subunit contains the primase catalytic core and has DNA synthesis activity on its own. Binding to the large subunit stabilizes and modulates the activity, increasing the rate of DNA synthesis while decreasing the length of the DNA fragments, and conferring RNA synthesis capability. The DNA polymerase activity may enable DNA primase to also catalyze primer extension after primer synthesis. May also play a role in DNA repair.</text>
</comment>
<evidence type="ECO:0000256" key="10">
    <source>
        <dbReference type="ARBA" id="ARBA00023211"/>
    </source>
</evidence>
<comment type="function">
    <text evidence="13">RNA polymerase that catalyzes the synthesis of short RNA molecules used as primers for DNA polymerase during DNA replication.</text>
</comment>
<keyword evidence="3 11" id="KW-0639">Primosome</keyword>
<evidence type="ECO:0000256" key="11">
    <source>
        <dbReference type="HAMAP-Rule" id="MF_00700"/>
    </source>
</evidence>
<gene>
    <name evidence="11" type="primary">priS</name>
    <name evidence="14" type="ORF">B9Q03_00065</name>
</gene>
<keyword evidence="10 11" id="KW-0464">Manganese</keyword>
<dbReference type="GO" id="GO:0046872">
    <property type="term" value="F:metal ion binding"/>
    <property type="evidence" value="ECO:0007669"/>
    <property type="project" value="UniProtKB-KW"/>
</dbReference>
<evidence type="ECO:0000256" key="13">
    <source>
        <dbReference type="RuleBase" id="RU004224"/>
    </source>
</evidence>
<evidence type="ECO:0000256" key="1">
    <source>
        <dbReference type="ARBA" id="ARBA00009762"/>
    </source>
</evidence>
<dbReference type="EC" id="2.7.7.-" evidence="11"/>
<evidence type="ECO:0000256" key="3">
    <source>
        <dbReference type="ARBA" id="ARBA00022515"/>
    </source>
</evidence>
<keyword evidence="2 11" id="KW-0240">DNA-directed RNA polymerase</keyword>
<comment type="subunit">
    <text evidence="11">Heterodimer of a small subunit (PriS) and a large subunit (PriL).</text>
</comment>
<evidence type="ECO:0000256" key="2">
    <source>
        <dbReference type="ARBA" id="ARBA00022478"/>
    </source>
</evidence>
<dbReference type="HAMAP" id="MF_00700">
    <property type="entry name" value="DNA_primase_sml_arc"/>
    <property type="match status" value="1"/>
</dbReference>
<evidence type="ECO:0000256" key="9">
    <source>
        <dbReference type="ARBA" id="ARBA00023163"/>
    </source>
</evidence>
<dbReference type="SUPFAM" id="SSF56747">
    <property type="entry name" value="Prim-pol domain"/>
    <property type="match status" value="1"/>
</dbReference>
<organism evidence="14 15">
    <name type="scientific">Candidatus Marsarchaeota G2 archaeon OSP_D</name>
    <dbReference type="NCBI Taxonomy" id="1978157"/>
    <lineage>
        <taxon>Archaea</taxon>
        <taxon>Candidatus Marsarchaeota</taxon>
        <taxon>Candidatus Marsarchaeota group 2</taxon>
    </lineage>
</organism>
<evidence type="ECO:0000256" key="12">
    <source>
        <dbReference type="RuleBase" id="RU003514"/>
    </source>
</evidence>
<dbReference type="AlphaFoldDB" id="A0A2R6B1T7"/>
<keyword evidence="8 11" id="KW-0460">Magnesium</keyword>
<dbReference type="Gene3D" id="1.10.8.160">
    <property type="entry name" value="DNA primase S, domain 2"/>
    <property type="match status" value="1"/>
</dbReference>
<dbReference type="GO" id="GO:0000428">
    <property type="term" value="C:DNA-directed RNA polymerase complex"/>
    <property type="evidence" value="ECO:0007669"/>
    <property type="project" value="UniProtKB-KW"/>
</dbReference>
<evidence type="ECO:0000256" key="7">
    <source>
        <dbReference type="ARBA" id="ARBA00022723"/>
    </source>
</evidence>
<feature type="active site" evidence="11">
    <location>
        <position position="109"/>
    </location>
</feature>
<evidence type="ECO:0000313" key="14">
    <source>
        <dbReference type="EMBL" id="PSN92621.1"/>
    </source>
</evidence>
<keyword evidence="4 11" id="KW-0808">Transferase</keyword>
<dbReference type="GO" id="GO:0003899">
    <property type="term" value="F:DNA-directed RNA polymerase activity"/>
    <property type="evidence" value="ECO:0007669"/>
    <property type="project" value="UniProtKB-UniRule"/>
</dbReference>
<dbReference type="EMBL" id="NEXE01000001">
    <property type="protein sequence ID" value="PSN92621.1"/>
    <property type="molecule type" value="Genomic_DNA"/>
</dbReference>
<keyword evidence="6 11" id="KW-0235">DNA replication</keyword>
<evidence type="ECO:0000256" key="4">
    <source>
        <dbReference type="ARBA" id="ARBA00022679"/>
    </source>
</evidence>
<name>A0A2R6B1T7_9ARCH</name>
<dbReference type="GO" id="GO:1990077">
    <property type="term" value="C:primosome complex"/>
    <property type="evidence" value="ECO:0007669"/>
    <property type="project" value="UniProtKB-KW"/>
</dbReference>
<keyword evidence="9 11" id="KW-0804">Transcription</keyword>
<accession>A0A2R6B1T7</accession>
<comment type="caution">
    <text evidence="14">The sequence shown here is derived from an EMBL/GenBank/DDBJ whole genome shotgun (WGS) entry which is preliminary data.</text>
</comment>